<dbReference type="Gene3D" id="3.40.50.1000">
    <property type="entry name" value="HAD superfamily/HAD-like"/>
    <property type="match status" value="1"/>
</dbReference>
<name>A0A8J3TCM6_9ACTN</name>
<comment type="caution">
    <text evidence="1">The sequence shown here is derived from an EMBL/GenBank/DDBJ whole genome shotgun (WGS) entry which is preliminary data.</text>
</comment>
<evidence type="ECO:0000313" key="1">
    <source>
        <dbReference type="EMBL" id="GII22946.1"/>
    </source>
</evidence>
<dbReference type="EMBL" id="BOON01000023">
    <property type="protein sequence ID" value="GII22946.1"/>
    <property type="molecule type" value="Genomic_DNA"/>
</dbReference>
<dbReference type="InterPro" id="IPR023214">
    <property type="entry name" value="HAD_sf"/>
</dbReference>
<gene>
    <name evidence="1" type="ORF">Pme01_25430</name>
</gene>
<dbReference type="PRINTS" id="PR00413">
    <property type="entry name" value="HADHALOGNASE"/>
</dbReference>
<dbReference type="InterPro" id="IPR006439">
    <property type="entry name" value="HAD-SF_hydro_IA"/>
</dbReference>
<dbReference type="Proteomes" id="UP000599074">
    <property type="component" value="Unassembled WGS sequence"/>
</dbReference>
<dbReference type="SUPFAM" id="SSF56784">
    <property type="entry name" value="HAD-like"/>
    <property type="match status" value="1"/>
</dbReference>
<protein>
    <submittedName>
        <fullName evidence="1">Haloacid dehalogenase</fullName>
    </submittedName>
</protein>
<reference evidence="1" key="1">
    <citation type="submission" date="2021-01" db="EMBL/GenBank/DDBJ databases">
        <title>Whole genome shotgun sequence of Planosporangium mesophilum NBRC 109066.</title>
        <authorList>
            <person name="Komaki H."/>
            <person name="Tamura T."/>
        </authorList>
    </citation>
    <scope>NUCLEOTIDE SEQUENCE</scope>
    <source>
        <strain evidence="1">NBRC 109066</strain>
    </source>
</reference>
<dbReference type="PANTHER" id="PTHR43611">
    <property type="entry name" value="ALPHA-D-GLUCOSE 1-PHOSPHATE PHOSPHATASE"/>
    <property type="match status" value="1"/>
</dbReference>
<organism evidence="1 2">
    <name type="scientific">Planosporangium mesophilum</name>
    <dbReference type="NCBI Taxonomy" id="689768"/>
    <lineage>
        <taxon>Bacteria</taxon>
        <taxon>Bacillati</taxon>
        <taxon>Actinomycetota</taxon>
        <taxon>Actinomycetes</taxon>
        <taxon>Micromonosporales</taxon>
        <taxon>Micromonosporaceae</taxon>
        <taxon>Planosporangium</taxon>
    </lineage>
</organism>
<dbReference type="AlphaFoldDB" id="A0A8J3TCM6"/>
<dbReference type="NCBIfam" id="TIGR01509">
    <property type="entry name" value="HAD-SF-IA-v3"/>
    <property type="match status" value="1"/>
</dbReference>
<dbReference type="InterPro" id="IPR036412">
    <property type="entry name" value="HAD-like_sf"/>
</dbReference>
<dbReference type="CDD" id="cd02603">
    <property type="entry name" value="HAD_sEH-N_like"/>
    <property type="match status" value="1"/>
</dbReference>
<dbReference type="Pfam" id="PF00702">
    <property type="entry name" value="Hydrolase"/>
    <property type="match status" value="1"/>
</dbReference>
<dbReference type="PANTHER" id="PTHR43611:SF3">
    <property type="entry name" value="FLAVIN MONONUCLEOTIDE HYDROLASE 1, CHLOROPLATIC"/>
    <property type="match status" value="1"/>
</dbReference>
<sequence>MIVFDFCGVLGEWPTPADRAGLERLAGRAGEEFWADYWCHRPPYDIGALTDEEYWARVAPAASVSALVEADTAAWVRLRPEALTLVDQLPGPKAILSNAPARLAHAIDTAPWAGRFAHRVFSADVGVAKPHARAYRALCERLGTAPDEIVFVDDRLENVVAAEAEGLRAVHFTDFPTLKTALRTVLR</sequence>
<accession>A0A8J3TCM6</accession>
<dbReference type="RefSeq" id="WP_168115515.1">
    <property type="nucleotide sequence ID" value="NZ_BOON01000023.1"/>
</dbReference>
<proteinExistence type="predicted"/>
<keyword evidence="2" id="KW-1185">Reference proteome</keyword>
<evidence type="ECO:0000313" key="2">
    <source>
        <dbReference type="Proteomes" id="UP000599074"/>
    </source>
</evidence>